<dbReference type="Proteomes" id="UP000002640">
    <property type="component" value="Unassembled WGS sequence"/>
</dbReference>
<dbReference type="KEGG" id="psoj:PHYSODRAFT_326621"/>
<sequence>MADDQAAIEAAKAGDAKWLCGLVDVNDNSVGDAIVEASTRGHVDCVEVLVAEYATRDLTENYSSWADLLEAFETAAANGHLEVLRLLLTEIRSQPDAQRKVELRFTTNQALLAAADRGHLDVVKFVVHYAKEESNKNVLRGSHALARAISGGQAAVVEYLLGVDEFTWELQAAFVAAVGARDRFLADRIYQLYVQSSTKERLFVSLAAVGQLYALKYLYEAGHNGPELVGAAFVQASETLTNSMETDMLEFLLDTGRVSPDAFDKGLEVAVESTWDDVKATAYLGEEASVCKGD</sequence>
<dbReference type="SMART" id="SM00248">
    <property type="entry name" value="ANK"/>
    <property type="match status" value="4"/>
</dbReference>
<protein>
    <submittedName>
        <fullName evidence="1">Uncharacterized protein</fullName>
    </submittedName>
</protein>
<dbReference type="InParanoid" id="G4YX63"/>
<name>G4YX63_PHYSP</name>
<gene>
    <name evidence="1" type="ORF">PHYSODRAFT_326621</name>
</gene>
<keyword evidence="2" id="KW-1185">Reference proteome</keyword>
<organism evidence="1 2">
    <name type="scientific">Phytophthora sojae (strain P6497)</name>
    <name type="common">Soybean stem and root rot agent</name>
    <name type="synonym">Phytophthora megasperma f. sp. glycines</name>
    <dbReference type="NCBI Taxonomy" id="1094619"/>
    <lineage>
        <taxon>Eukaryota</taxon>
        <taxon>Sar</taxon>
        <taxon>Stramenopiles</taxon>
        <taxon>Oomycota</taxon>
        <taxon>Peronosporomycetes</taxon>
        <taxon>Peronosporales</taxon>
        <taxon>Peronosporaceae</taxon>
        <taxon>Phytophthora</taxon>
    </lineage>
</organism>
<dbReference type="PANTHER" id="PTHR46586">
    <property type="entry name" value="ANKYRIN REPEAT-CONTAINING PROTEIN"/>
    <property type="match status" value="1"/>
</dbReference>
<reference evidence="1 2" key="1">
    <citation type="journal article" date="2006" name="Science">
        <title>Phytophthora genome sequences uncover evolutionary origins and mechanisms of pathogenesis.</title>
        <authorList>
            <person name="Tyler B.M."/>
            <person name="Tripathy S."/>
            <person name="Zhang X."/>
            <person name="Dehal P."/>
            <person name="Jiang R.H."/>
            <person name="Aerts A."/>
            <person name="Arredondo F.D."/>
            <person name="Baxter L."/>
            <person name="Bensasson D."/>
            <person name="Beynon J.L."/>
            <person name="Chapman J."/>
            <person name="Damasceno C.M."/>
            <person name="Dorrance A.E."/>
            <person name="Dou D."/>
            <person name="Dickerman A.W."/>
            <person name="Dubchak I.L."/>
            <person name="Garbelotto M."/>
            <person name="Gijzen M."/>
            <person name="Gordon S.G."/>
            <person name="Govers F."/>
            <person name="Grunwald N.J."/>
            <person name="Huang W."/>
            <person name="Ivors K.L."/>
            <person name="Jones R.W."/>
            <person name="Kamoun S."/>
            <person name="Krampis K."/>
            <person name="Lamour K.H."/>
            <person name="Lee M.K."/>
            <person name="McDonald W.H."/>
            <person name="Medina M."/>
            <person name="Meijer H.J."/>
            <person name="Nordberg E.K."/>
            <person name="Maclean D.J."/>
            <person name="Ospina-Giraldo M.D."/>
            <person name="Morris P.F."/>
            <person name="Phuntumart V."/>
            <person name="Putnam N.H."/>
            <person name="Rash S."/>
            <person name="Rose J.K."/>
            <person name="Sakihama Y."/>
            <person name="Salamov A.A."/>
            <person name="Savidor A."/>
            <person name="Scheuring C.F."/>
            <person name="Smith B.M."/>
            <person name="Sobral B.W."/>
            <person name="Terry A."/>
            <person name="Torto-Alalibo T.A."/>
            <person name="Win J."/>
            <person name="Xu Z."/>
            <person name="Zhang H."/>
            <person name="Grigoriev I.V."/>
            <person name="Rokhsar D.S."/>
            <person name="Boore J.L."/>
        </authorList>
    </citation>
    <scope>NUCLEOTIDE SEQUENCE [LARGE SCALE GENOMIC DNA]</scope>
    <source>
        <strain evidence="1 2">P6497</strain>
    </source>
</reference>
<dbReference type="InterPro" id="IPR052050">
    <property type="entry name" value="SecEffector_AnkRepeat"/>
</dbReference>
<dbReference type="GeneID" id="20645467"/>
<dbReference type="SMR" id="G4YX63"/>
<dbReference type="EMBL" id="JH159152">
    <property type="protein sequence ID" value="EGZ25631.1"/>
    <property type="molecule type" value="Genomic_DNA"/>
</dbReference>
<dbReference type="AlphaFoldDB" id="G4YX63"/>
<dbReference type="Pfam" id="PF12796">
    <property type="entry name" value="Ank_2"/>
    <property type="match status" value="1"/>
</dbReference>
<evidence type="ECO:0000313" key="2">
    <source>
        <dbReference type="Proteomes" id="UP000002640"/>
    </source>
</evidence>
<proteinExistence type="predicted"/>
<dbReference type="RefSeq" id="XP_009520919.1">
    <property type="nucleotide sequence ID" value="XM_009522624.1"/>
</dbReference>
<dbReference type="SUPFAM" id="SSF48403">
    <property type="entry name" value="Ankyrin repeat"/>
    <property type="match status" value="1"/>
</dbReference>
<dbReference type="PANTHER" id="PTHR46586:SF3">
    <property type="entry name" value="ANKYRIN REPEAT-CONTAINING PROTEIN"/>
    <property type="match status" value="1"/>
</dbReference>
<dbReference type="Gene3D" id="1.25.40.20">
    <property type="entry name" value="Ankyrin repeat-containing domain"/>
    <property type="match status" value="1"/>
</dbReference>
<accession>G4YX63</accession>
<dbReference type="InterPro" id="IPR036770">
    <property type="entry name" value="Ankyrin_rpt-contain_sf"/>
</dbReference>
<dbReference type="InterPro" id="IPR002110">
    <property type="entry name" value="Ankyrin_rpt"/>
</dbReference>
<evidence type="ECO:0000313" key="1">
    <source>
        <dbReference type="EMBL" id="EGZ25631.1"/>
    </source>
</evidence>